<dbReference type="Pfam" id="PF19305">
    <property type="entry name" value="MmgE_PrpD_C"/>
    <property type="match status" value="1"/>
</dbReference>
<reference evidence="2 3" key="1">
    <citation type="submission" date="2019-08" db="EMBL/GenBank/DDBJ databases">
        <authorList>
            <person name="Peeters C."/>
        </authorList>
    </citation>
    <scope>NUCLEOTIDE SEQUENCE [LARGE SCALE GENOMIC DNA]</scope>
    <source>
        <strain evidence="2 3">LMG 31119</strain>
    </source>
</reference>
<dbReference type="InterPro" id="IPR045337">
    <property type="entry name" value="MmgE_PrpD_C"/>
</dbReference>
<evidence type="ECO:0000259" key="1">
    <source>
        <dbReference type="Pfam" id="PF19305"/>
    </source>
</evidence>
<organism evidence="2 3">
    <name type="scientific">Pandoraea pnomenusa</name>
    <dbReference type="NCBI Taxonomy" id="93220"/>
    <lineage>
        <taxon>Bacteria</taxon>
        <taxon>Pseudomonadati</taxon>
        <taxon>Pseudomonadota</taxon>
        <taxon>Betaproteobacteria</taxon>
        <taxon>Burkholderiales</taxon>
        <taxon>Burkholderiaceae</taxon>
        <taxon>Pandoraea</taxon>
    </lineage>
</organism>
<protein>
    <submittedName>
        <fullName evidence="2">2-methylcitrate dehydratase</fullName>
    </submittedName>
</protein>
<dbReference type="Gene3D" id="3.30.1330.120">
    <property type="entry name" value="2-methylcitrate dehydratase PrpD"/>
    <property type="match status" value="1"/>
</dbReference>
<name>A0ABY6WM59_9BURK</name>
<dbReference type="Proteomes" id="UP000361468">
    <property type="component" value="Unassembled WGS sequence"/>
</dbReference>
<dbReference type="InterPro" id="IPR005656">
    <property type="entry name" value="MmgE_PrpD"/>
</dbReference>
<dbReference type="InterPro" id="IPR042188">
    <property type="entry name" value="MmgE/PrpD_sf_2"/>
</dbReference>
<proteinExistence type="predicted"/>
<comment type="caution">
    <text evidence="2">The sequence shown here is derived from an EMBL/GenBank/DDBJ whole genome shotgun (WGS) entry which is preliminary data.</text>
</comment>
<feature type="domain" description="MmgE/PrpD C-terminal" evidence="1">
    <location>
        <begin position="1"/>
        <end position="115"/>
    </location>
</feature>
<dbReference type="InterPro" id="IPR036148">
    <property type="entry name" value="MmgE/PrpD_sf"/>
</dbReference>
<sequence length="132" mass="15024">MVAVPLLFGRLTADDYEDGVAADPRIDALRAKIVCQEDPQFTRDYHDPDKRSIANGLTVTLADGTRLDEVLVEYPIGHRRRRAQGMPLLVEKFKTNLARRFAARQQTRILDVALDQQRLEAMPVHQFVDLLV</sequence>
<gene>
    <name evidence="2" type="ORF">PPN31119_02669</name>
</gene>
<dbReference type="SUPFAM" id="SSF103378">
    <property type="entry name" value="2-methylcitrate dehydratase PrpD"/>
    <property type="match status" value="1"/>
</dbReference>
<keyword evidence="3" id="KW-1185">Reference proteome</keyword>
<evidence type="ECO:0000313" key="3">
    <source>
        <dbReference type="Proteomes" id="UP000361468"/>
    </source>
</evidence>
<dbReference type="PANTHER" id="PTHR16943">
    <property type="entry name" value="2-METHYLCITRATE DEHYDRATASE-RELATED"/>
    <property type="match status" value="1"/>
</dbReference>
<dbReference type="EMBL" id="CABPSO010000007">
    <property type="protein sequence ID" value="VVE67654.1"/>
    <property type="molecule type" value="Genomic_DNA"/>
</dbReference>
<evidence type="ECO:0000313" key="2">
    <source>
        <dbReference type="EMBL" id="VVE67654.1"/>
    </source>
</evidence>
<accession>A0ABY6WM59</accession>
<dbReference type="PANTHER" id="PTHR16943:SF8">
    <property type="entry name" value="2-METHYLCITRATE DEHYDRATASE"/>
    <property type="match status" value="1"/>
</dbReference>